<gene>
    <name evidence="1" type="ORF">DIATSA_LOCUS11186</name>
</gene>
<proteinExistence type="predicted"/>
<protein>
    <submittedName>
        <fullName evidence="1">Uncharacterized protein</fullName>
    </submittedName>
</protein>
<reference evidence="1" key="2">
    <citation type="submission" date="2022-10" db="EMBL/GenBank/DDBJ databases">
        <authorList>
            <consortium name="ENA_rothamsted_submissions"/>
            <consortium name="culmorum"/>
            <person name="King R."/>
        </authorList>
    </citation>
    <scope>NUCLEOTIDE SEQUENCE</scope>
</reference>
<sequence>MDFVSNLRDVCPRCGEVGGENNGFGSHTCGGLFAFGNKERNDKRKARARSHRLERGVGTRWGVSAGCLLWGGGSSLREQWRNNVQIAVSDAPPRLRCLGSLLDITLLLSNVNINTTANSITKCDVVGNDVLPRVK</sequence>
<accession>A0A9N9RCV2</accession>
<name>A0A9N9RCV2_9NEOP</name>
<organism evidence="1 2">
    <name type="scientific">Diatraea saccharalis</name>
    <name type="common">sugarcane borer</name>
    <dbReference type="NCBI Taxonomy" id="40085"/>
    <lineage>
        <taxon>Eukaryota</taxon>
        <taxon>Metazoa</taxon>
        <taxon>Ecdysozoa</taxon>
        <taxon>Arthropoda</taxon>
        <taxon>Hexapoda</taxon>
        <taxon>Insecta</taxon>
        <taxon>Pterygota</taxon>
        <taxon>Neoptera</taxon>
        <taxon>Endopterygota</taxon>
        <taxon>Lepidoptera</taxon>
        <taxon>Glossata</taxon>
        <taxon>Ditrysia</taxon>
        <taxon>Pyraloidea</taxon>
        <taxon>Crambidae</taxon>
        <taxon>Crambinae</taxon>
        <taxon>Diatraea</taxon>
    </lineage>
</organism>
<evidence type="ECO:0000313" key="2">
    <source>
        <dbReference type="Proteomes" id="UP001153714"/>
    </source>
</evidence>
<reference evidence="1" key="1">
    <citation type="submission" date="2021-12" db="EMBL/GenBank/DDBJ databases">
        <authorList>
            <person name="King R."/>
        </authorList>
    </citation>
    <scope>NUCLEOTIDE SEQUENCE</scope>
</reference>
<dbReference type="Proteomes" id="UP001153714">
    <property type="component" value="Chromosome 6"/>
</dbReference>
<dbReference type="AlphaFoldDB" id="A0A9N9RCV2"/>
<evidence type="ECO:0000313" key="1">
    <source>
        <dbReference type="EMBL" id="CAG9793773.1"/>
    </source>
</evidence>
<keyword evidence="2" id="KW-1185">Reference proteome</keyword>
<dbReference type="EMBL" id="OU893337">
    <property type="protein sequence ID" value="CAG9793773.1"/>
    <property type="molecule type" value="Genomic_DNA"/>
</dbReference>
<dbReference type="OrthoDB" id="7417433at2759"/>